<dbReference type="RefSeq" id="WP_273132480.1">
    <property type="nucleotide sequence ID" value="NZ_VMRX01000009.1"/>
</dbReference>
<feature type="signal peptide" evidence="2">
    <location>
        <begin position="1"/>
        <end position="29"/>
    </location>
</feature>
<sequence length="264" mass="28230">MHNPFARFSTLALLAVLILGLAAPAAARAEQETRIYQLQNRTAEDMAQQVRTLYQQAPVSVTARGTQLVVRGEPVLLDEIGTLVGSLDVPPVQMRITVRYRQSSDSSGSGAGVSVNRNRVSAGVEQSSRSSNSSSQRHLVVQDGQSAHITSGSVRTLPFAVQGGRNPAVILEQVETRSGFVVSPQSISGQAVELNIVSFEEDPAALPGYETEALVTIRRVEPGQWVSLGGVSTSESRQQGGLVYQRNSSLAEQLAIDVKVDILP</sequence>
<comment type="caution">
    <text evidence="4">The sequence shown here is derived from an EMBL/GenBank/DDBJ whole genome shotgun (WGS) entry which is preliminary data.</text>
</comment>
<dbReference type="InterPro" id="IPR038591">
    <property type="entry name" value="NolW-like_sf"/>
</dbReference>
<feature type="compositionally biased region" description="Low complexity" evidence="1">
    <location>
        <begin position="103"/>
        <end position="115"/>
    </location>
</feature>
<keyword evidence="2" id="KW-0732">Signal</keyword>
<protein>
    <submittedName>
        <fullName evidence="4">Secretin</fullName>
    </submittedName>
</protein>
<name>A0A558BEY3_9GAMM</name>
<feature type="compositionally biased region" description="Low complexity" evidence="1">
    <location>
        <begin position="126"/>
        <end position="137"/>
    </location>
</feature>
<evidence type="ECO:0000313" key="5">
    <source>
        <dbReference type="Proteomes" id="UP000319142"/>
    </source>
</evidence>
<dbReference type="Proteomes" id="UP000319142">
    <property type="component" value="Unassembled WGS sequence"/>
</dbReference>
<evidence type="ECO:0000256" key="2">
    <source>
        <dbReference type="SAM" id="SignalP"/>
    </source>
</evidence>
<feature type="domain" description="NolW-like" evidence="3">
    <location>
        <begin position="33"/>
        <end position="92"/>
    </location>
</feature>
<evidence type="ECO:0000259" key="3">
    <source>
        <dbReference type="Pfam" id="PF03958"/>
    </source>
</evidence>
<dbReference type="Gene3D" id="3.30.1370.120">
    <property type="match status" value="1"/>
</dbReference>
<accession>A0A558BEY3</accession>
<evidence type="ECO:0000313" key="4">
    <source>
        <dbReference type="EMBL" id="TVT35073.1"/>
    </source>
</evidence>
<dbReference type="Pfam" id="PF03958">
    <property type="entry name" value="Secretin_N"/>
    <property type="match status" value="1"/>
</dbReference>
<dbReference type="AlphaFoldDB" id="A0A558BEY3"/>
<feature type="chain" id="PRO_5022238776" evidence="2">
    <location>
        <begin position="30"/>
        <end position="264"/>
    </location>
</feature>
<proteinExistence type="predicted"/>
<dbReference type="InterPro" id="IPR005644">
    <property type="entry name" value="NolW-like"/>
</dbReference>
<gene>
    <name evidence="4" type="ORF">FHK81_04155</name>
</gene>
<reference evidence="4 5" key="1">
    <citation type="submission" date="2019-07" db="EMBL/GenBank/DDBJ databases">
        <title>The pathways for chlorine oxyanion respiration interact through the shared metabolite chlorate.</title>
        <authorList>
            <person name="Barnum T.P."/>
            <person name="Cheng Y."/>
            <person name="Hill K.A."/>
            <person name="Lucas L.N."/>
            <person name="Carlson H.K."/>
            <person name="Coates J.D."/>
        </authorList>
    </citation>
    <scope>NUCLEOTIDE SEQUENCE [LARGE SCALE GENOMIC DNA]</scope>
    <source>
        <strain evidence="4">UCB</strain>
    </source>
</reference>
<organism evidence="4 5">
    <name type="scientific">Marinobacter vinifirmus</name>
    <dbReference type="NCBI Taxonomy" id="355591"/>
    <lineage>
        <taxon>Bacteria</taxon>
        <taxon>Pseudomonadati</taxon>
        <taxon>Pseudomonadota</taxon>
        <taxon>Gammaproteobacteria</taxon>
        <taxon>Pseudomonadales</taxon>
        <taxon>Marinobacteraceae</taxon>
        <taxon>Marinobacter</taxon>
    </lineage>
</organism>
<feature type="region of interest" description="Disordered" evidence="1">
    <location>
        <begin position="100"/>
        <end position="147"/>
    </location>
</feature>
<evidence type="ECO:0000256" key="1">
    <source>
        <dbReference type="SAM" id="MobiDB-lite"/>
    </source>
</evidence>
<dbReference type="EMBL" id="VMRX01000009">
    <property type="protein sequence ID" value="TVT35073.1"/>
    <property type="molecule type" value="Genomic_DNA"/>
</dbReference>